<dbReference type="RefSeq" id="WP_116172545.1">
    <property type="nucleotide sequence ID" value="NZ_CP144375.1"/>
</dbReference>
<organism evidence="2 3">
    <name type="scientific">Kutzneria buriramensis</name>
    <dbReference type="NCBI Taxonomy" id="1045776"/>
    <lineage>
        <taxon>Bacteria</taxon>
        <taxon>Bacillati</taxon>
        <taxon>Actinomycetota</taxon>
        <taxon>Actinomycetes</taxon>
        <taxon>Pseudonocardiales</taxon>
        <taxon>Pseudonocardiaceae</taxon>
        <taxon>Kutzneria</taxon>
    </lineage>
</organism>
<keyword evidence="1" id="KW-0472">Membrane</keyword>
<evidence type="ECO:0000256" key="1">
    <source>
        <dbReference type="SAM" id="Phobius"/>
    </source>
</evidence>
<feature type="transmembrane region" description="Helical" evidence="1">
    <location>
        <begin position="165"/>
        <end position="183"/>
    </location>
</feature>
<reference evidence="2 3" key="1">
    <citation type="submission" date="2018-08" db="EMBL/GenBank/DDBJ databases">
        <title>Genomic Encyclopedia of Archaeal and Bacterial Type Strains, Phase II (KMG-II): from individual species to whole genera.</title>
        <authorList>
            <person name="Goeker M."/>
        </authorList>
    </citation>
    <scope>NUCLEOTIDE SEQUENCE [LARGE SCALE GENOMIC DNA]</scope>
    <source>
        <strain evidence="2 3">DSM 45791</strain>
    </source>
</reference>
<name>A0A3E0IAB3_9PSEU</name>
<dbReference type="Proteomes" id="UP000256269">
    <property type="component" value="Unassembled WGS sequence"/>
</dbReference>
<keyword evidence="1" id="KW-1133">Transmembrane helix</keyword>
<keyword evidence="3" id="KW-1185">Reference proteome</keyword>
<protein>
    <submittedName>
        <fullName evidence="2">Uncharacterized protein</fullName>
    </submittedName>
</protein>
<keyword evidence="1" id="KW-0812">Transmembrane</keyword>
<accession>A0A3E0IAB3</accession>
<proteinExistence type="predicted"/>
<dbReference type="AlphaFoldDB" id="A0A3E0IAB3"/>
<dbReference type="OrthoDB" id="9823478at2"/>
<gene>
    <name evidence="2" type="ORF">BCF44_101700</name>
</gene>
<sequence length="347" mass="38658">MSTTARLPLAFRLLHPSRAHRITTKSELVQEFHGLRAATRITGRRHRPTARRVDRGMRLGYTIERLSRRAVETESRPRRVGSQMLTAAQARRQLDRSPGLVRHIGSRVAAYLLMVAEAAVLITTYPWPAVAPLVVGVGVQAGLAVGLGRQLWLRRQTADHSEWQLPVLVLLTSALVITGALMAVSTTPLLGAVVLLTPWIVVQQEAFARSIAARRAADLGRIVLAADRERRALLRSIDRKISSLGRLTTRLERDSERLQYLIDRCYLVPQQDILLLRVLAGDEDCDRLPVVRALPDLTFMALAIGRLEVVTHEASVCREEAHGARAETALFPFVPEQRHDPSVVVRN</sequence>
<feature type="transmembrane region" description="Helical" evidence="1">
    <location>
        <begin position="108"/>
        <end position="127"/>
    </location>
</feature>
<evidence type="ECO:0000313" key="3">
    <source>
        <dbReference type="Proteomes" id="UP000256269"/>
    </source>
</evidence>
<evidence type="ECO:0000313" key="2">
    <source>
        <dbReference type="EMBL" id="REH55674.1"/>
    </source>
</evidence>
<feature type="transmembrane region" description="Helical" evidence="1">
    <location>
        <begin position="133"/>
        <end position="153"/>
    </location>
</feature>
<dbReference type="EMBL" id="QUNO01000001">
    <property type="protein sequence ID" value="REH55674.1"/>
    <property type="molecule type" value="Genomic_DNA"/>
</dbReference>
<comment type="caution">
    <text evidence="2">The sequence shown here is derived from an EMBL/GenBank/DDBJ whole genome shotgun (WGS) entry which is preliminary data.</text>
</comment>